<evidence type="ECO:0000256" key="1">
    <source>
        <dbReference type="SAM" id="SignalP"/>
    </source>
</evidence>
<gene>
    <name evidence="2" type="ORF">NO357_12095</name>
</gene>
<evidence type="ECO:0000313" key="3">
    <source>
        <dbReference type="Proteomes" id="UP001226762"/>
    </source>
</evidence>
<dbReference type="Proteomes" id="UP001226762">
    <property type="component" value="Unassembled WGS sequence"/>
</dbReference>
<feature type="chain" id="PRO_5042003638" evidence="1">
    <location>
        <begin position="21"/>
        <end position="85"/>
    </location>
</feature>
<dbReference type="EMBL" id="JANHAX010000003">
    <property type="protein sequence ID" value="MDQ2090642.1"/>
    <property type="molecule type" value="Genomic_DNA"/>
</dbReference>
<reference evidence="2" key="1">
    <citation type="submission" date="2022-07" db="EMBL/GenBank/DDBJ databases">
        <authorList>
            <person name="Otstavnykh N."/>
            <person name="Isaeva M."/>
            <person name="Bystritskaya E."/>
        </authorList>
    </citation>
    <scope>NUCLEOTIDE SEQUENCE</scope>
    <source>
        <strain evidence="2">KCTC 52189</strain>
    </source>
</reference>
<keyword evidence="1" id="KW-0732">Signal</keyword>
<reference evidence="2" key="2">
    <citation type="submission" date="2023-02" db="EMBL/GenBank/DDBJ databases">
        <title>'Rhodoalgimonas zhirmunskyi' gen. nov., isolated from a red alga.</title>
        <authorList>
            <person name="Nedashkovskaya O.I."/>
            <person name="Otstavnykh N.Y."/>
            <person name="Bystritskaya E.P."/>
            <person name="Balabanova L.A."/>
            <person name="Isaeva M.P."/>
        </authorList>
    </citation>
    <scope>NUCLEOTIDE SEQUENCE</scope>
    <source>
        <strain evidence="2">KCTC 52189</strain>
    </source>
</reference>
<protein>
    <submittedName>
        <fullName evidence="2">Uncharacterized protein</fullName>
    </submittedName>
</protein>
<accession>A0AAE3WDD8</accession>
<dbReference type="AlphaFoldDB" id="A0AAE3WDD8"/>
<dbReference type="RefSeq" id="WP_306735914.1">
    <property type="nucleotide sequence ID" value="NZ_JANHAX010000003.1"/>
</dbReference>
<comment type="caution">
    <text evidence="2">The sequence shown here is derived from an EMBL/GenBank/DDBJ whole genome shotgun (WGS) entry which is preliminary data.</text>
</comment>
<keyword evidence="3" id="KW-1185">Reference proteome</keyword>
<proteinExistence type="predicted"/>
<evidence type="ECO:0000313" key="2">
    <source>
        <dbReference type="EMBL" id="MDQ2090642.1"/>
    </source>
</evidence>
<sequence length="85" mass="8655">MKLAIAAFATTFALATSASAMIGPYERAIDEKAAAGELRSGQSGTIEVAVYPAGPNVDWSTDGTKAVTVFDAGTTDAHASGYNAR</sequence>
<name>A0AAE3WDD8_9RHOB</name>
<feature type="signal peptide" evidence="1">
    <location>
        <begin position="1"/>
        <end position="20"/>
    </location>
</feature>
<organism evidence="2 3">
    <name type="scientific">Marimonas arenosa</name>
    <dbReference type="NCBI Taxonomy" id="1795305"/>
    <lineage>
        <taxon>Bacteria</taxon>
        <taxon>Pseudomonadati</taxon>
        <taxon>Pseudomonadota</taxon>
        <taxon>Alphaproteobacteria</taxon>
        <taxon>Rhodobacterales</taxon>
        <taxon>Paracoccaceae</taxon>
        <taxon>Marimonas</taxon>
    </lineage>
</organism>